<dbReference type="InterPro" id="IPR015797">
    <property type="entry name" value="NUDIX_hydrolase-like_dom_sf"/>
</dbReference>
<accession>A0ABX6NBB0</accession>
<evidence type="ECO:0000259" key="4">
    <source>
        <dbReference type="Pfam" id="PF00293"/>
    </source>
</evidence>
<dbReference type="SUPFAM" id="SSF55811">
    <property type="entry name" value="Nudix"/>
    <property type="match status" value="1"/>
</dbReference>
<evidence type="ECO:0000313" key="5">
    <source>
        <dbReference type="EMBL" id="QJR30872.1"/>
    </source>
</evidence>
<sequence>MRLLFVVPLLFTLVACSSSNAPPAGLIAYSCVAGEAVHLMAFDPHPTRRAWATLGGSAQKGESPAQTAVREFTEESNCVYSSADIDISQLKGPSISPGVPFHLYTAQVPFKSVDDIAQTRQCVDIERNQWVWVRHLDLVRAINQYGEAAQDPLTVPTVQGQPTQVPLWGRGVESLKKALQDGVLPETINCSATQLS</sequence>
<dbReference type="EMBL" id="CP053084">
    <property type="protein sequence ID" value="QJR30872.1"/>
    <property type="molecule type" value="Genomic_DNA"/>
</dbReference>
<evidence type="ECO:0000313" key="6">
    <source>
        <dbReference type="Proteomes" id="UP000501130"/>
    </source>
</evidence>
<feature type="signal peptide" evidence="3">
    <location>
        <begin position="1"/>
        <end position="21"/>
    </location>
</feature>
<feature type="chain" id="PRO_5046523150" evidence="3">
    <location>
        <begin position="22"/>
        <end position="196"/>
    </location>
</feature>
<reference evidence="5 6" key="1">
    <citation type="submission" date="2020-05" db="EMBL/GenBank/DDBJ databases">
        <title>Compete genome of Limnobacter sp. SAORIC-580.</title>
        <authorList>
            <person name="Song J."/>
            <person name="Cho J.-C."/>
        </authorList>
    </citation>
    <scope>NUCLEOTIDE SEQUENCE [LARGE SCALE GENOMIC DNA]</scope>
    <source>
        <strain evidence="5 6">SAORIC-580</strain>
    </source>
</reference>
<feature type="domain" description="Nudix hydrolase" evidence="4">
    <location>
        <begin position="47"/>
        <end position="131"/>
    </location>
</feature>
<name>A0ABX6NBB0_9BURK</name>
<dbReference type="PROSITE" id="PS51257">
    <property type="entry name" value="PROKAR_LIPOPROTEIN"/>
    <property type="match status" value="1"/>
</dbReference>
<evidence type="ECO:0000256" key="3">
    <source>
        <dbReference type="SAM" id="SignalP"/>
    </source>
</evidence>
<dbReference type="Pfam" id="PF00293">
    <property type="entry name" value="NUDIX"/>
    <property type="match status" value="1"/>
</dbReference>
<dbReference type="PROSITE" id="PS00893">
    <property type="entry name" value="NUDIX_BOX"/>
    <property type="match status" value="1"/>
</dbReference>
<keyword evidence="6" id="KW-1185">Reference proteome</keyword>
<keyword evidence="3" id="KW-0732">Signal</keyword>
<proteinExistence type="predicted"/>
<dbReference type="Proteomes" id="UP000501130">
    <property type="component" value="Chromosome"/>
</dbReference>
<dbReference type="InterPro" id="IPR020084">
    <property type="entry name" value="NUDIX_hydrolase_CS"/>
</dbReference>
<dbReference type="InterPro" id="IPR000086">
    <property type="entry name" value="NUDIX_hydrolase_dom"/>
</dbReference>
<dbReference type="RefSeq" id="WP_171101104.1">
    <property type="nucleotide sequence ID" value="NZ_CP053084.1"/>
</dbReference>
<comment type="cofactor">
    <cofactor evidence="1">
        <name>Mg(2+)</name>
        <dbReference type="ChEBI" id="CHEBI:18420"/>
    </cofactor>
</comment>
<keyword evidence="2" id="KW-0378">Hydrolase</keyword>
<organism evidence="5 6">
    <name type="scientific">Limnobacter profundi</name>
    <dbReference type="NCBI Taxonomy" id="2732163"/>
    <lineage>
        <taxon>Bacteria</taxon>
        <taxon>Pseudomonadati</taxon>
        <taxon>Pseudomonadota</taxon>
        <taxon>Betaproteobacteria</taxon>
        <taxon>Burkholderiales</taxon>
        <taxon>Burkholderiaceae</taxon>
        <taxon>Limnobacter</taxon>
    </lineage>
</organism>
<gene>
    <name evidence="5" type="ORF">HKT17_14755</name>
</gene>
<protein>
    <submittedName>
        <fullName evidence="5">NUDIX domain-containing protein</fullName>
    </submittedName>
</protein>
<evidence type="ECO:0000256" key="1">
    <source>
        <dbReference type="ARBA" id="ARBA00001946"/>
    </source>
</evidence>
<evidence type="ECO:0000256" key="2">
    <source>
        <dbReference type="ARBA" id="ARBA00022801"/>
    </source>
</evidence>
<dbReference type="Gene3D" id="3.90.79.10">
    <property type="entry name" value="Nucleoside Triphosphate Pyrophosphohydrolase"/>
    <property type="match status" value="1"/>
</dbReference>